<dbReference type="Gene3D" id="2.60.120.10">
    <property type="entry name" value="Jelly Rolls"/>
    <property type="match status" value="1"/>
</dbReference>
<dbReference type="InterPro" id="IPR011051">
    <property type="entry name" value="RmlC_Cupin_sf"/>
</dbReference>
<dbReference type="SUPFAM" id="SSF51182">
    <property type="entry name" value="RmlC-like cupins"/>
    <property type="match status" value="1"/>
</dbReference>
<feature type="domain" description="Cupin type-2" evidence="1">
    <location>
        <begin position="42"/>
        <end position="104"/>
    </location>
</feature>
<protein>
    <submittedName>
        <fullName evidence="2">Quercetin dioxygenase-like cupin family protein</fullName>
    </submittedName>
</protein>
<keyword evidence="3" id="KW-1185">Reference proteome</keyword>
<accession>A0A7W8EEI5</accession>
<evidence type="ECO:0000313" key="2">
    <source>
        <dbReference type="EMBL" id="MBB5075417.1"/>
    </source>
</evidence>
<keyword evidence="2" id="KW-0223">Dioxygenase</keyword>
<dbReference type="Pfam" id="PF07883">
    <property type="entry name" value="Cupin_2"/>
    <property type="match status" value="1"/>
</dbReference>
<sequence length="110" mass="11698">MNKQSLTAVARNQLETARVASSGRSATTLYGGHEQVLRQTLIALAAGSRMDDHNNPGEATLYVVSGRVKLLSDGVSWDGMTGDLLIIPQAVHAVEAVEDSAVLLTVAKRR</sequence>
<dbReference type="Proteomes" id="UP000568380">
    <property type="component" value="Unassembled WGS sequence"/>
</dbReference>
<evidence type="ECO:0000259" key="1">
    <source>
        <dbReference type="Pfam" id="PF07883"/>
    </source>
</evidence>
<dbReference type="CDD" id="cd02230">
    <property type="entry name" value="cupin_HP0902-like"/>
    <property type="match status" value="1"/>
</dbReference>
<dbReference type="InterPro" id="IPR014710">
    <property type="entry name" value="RmlC-like_jellyroll"/>
</dbReference>
<dbReference type="GO" id="GO:0051213">
    <property type="term" value="F:dioxygenase activity"/>
    <property type="evidence" value="ECO:0007669"/>
    <property type="project" value="UniProtKB-KW"/>
</dbReference>
<reference evidence="2 3" key="1">
    <citation type="submission" date="2020-08" db="EMBL/GenBank/DDBJ databases">
        <title>Genomic Encyclopedia of Type Strains, Phase IV (KMG-IV): sequencing the most valuable type-strain genomes for metagenomic binning, comparative biology and taxonomic classification.</title>
        <authorList>
            <person name="Goeker M."/>
        </authorList>
    </citation>
    <scope>NUCLEOTIDE SEQUENCE [LARGE SCALE GENOMIC DNA]</scope>
    <source>
        <strain evidence="2 3">DSM 45385</strain>
    </source>
</reference>
<dbReference type="PANTHER" id="PTHR37694:SF1">
    <property type="entry name" value="SLR8022 PROTEIN"/>
    <property type="match status" value="1"/>
</dbReference>
<evidence type="ECO:0000313" key="3">
    <source>
        <dbReference type="Proteomes" id="UP000568380"/>
    </source>
</evidence>
<keyword evidence="2" id="KW-0560">Oxidoreductase</keyword>
<dbReference type="AlphaFoldDB" id="A0A7W8EEI5"/>
<proteinExistence type="predicted"/>
<dbReference type="EMBL" id="JACHIN010000001">
    <property type="protein sequence ID" value="MBB5075417.1"/>
    <property type="molecule type" value="Genomic_DNA"/>
</dbReference>
<organism evidence="2 3">
    <name type="scientific">Nonomuraea endophytica</name>
    <dbReference type="NCBI Taxonomy" id="714136"/>
    <lineage>
        <taxon>Bacteria</taxon>
        <taxon>Bacillati</taxon>
        <taxon>Actinomycetota</taxon>
        <taxon>Actinomycetes</taxon>
        <taxon>Streptosporangiales</taxon>
        <taxon>Streptosporangiaceae</taxon>
        <taxon>Nonomuraea</taxon>
    </lineage>
</organism>
<dbReference type="InterPro" id="IPR013096">
    <property type="entry name" value="Cupin_2"/>
</dbReference>
<comment type="caution">
    <text evidence="2">The sequence shown here is derived from an EMBL/GenBank/DDBJ whole genome shotgun (WGS) entry which is preliminary data.</text>
</comment>
<dbReference type="PANTHER" id="PTHR37694">
    <property type="entry name" value="SLR8022 PROTEIN"/>
    <property type="match status" value="1"/>
</dbReference>
<name>A0A7W8EEI5_9ACTN</name>
<gene>
    <name evidence="2" type="ORF">HNR40_000863</name>
</gene>